<name>A0AAX6HDK6_IRIPA</name>
<organism evidence="1 2">
    <name type="scientific">Iris pallida</name>
    <name type="common">Sweet iris</name>
    <dbReference type="NCBI Taxonomy" id="29817"/>
    <lineage>
        <taxon>Eukaryota</taxon>
        <taxon>Viridiplantae</taxon>
        <taxon>Streptophyta</taxon>
        <taxon>Embryophyta</taxon>
        <taxon>Tracheophyta</taxon>
        <taxon>Spermatophyta</taxon>
        <taxon>Magnoliopsida</taxon>
        <taxon>Liliopsida</taxon>
        <taxon>Asparagales</taxon>
        <taxon>Iridaceae</taxon>
        <taxon>Iridoideae</taxon>
        <taxon>Irideae</taxon>
        <taxon>Iris</taxon>
    </lineage>
</organism>
<dbReference type="AlphaFoldDB" id="A0AAX6HDK6"/>
<gene>
    <name evidence="1" type="ORF">M6B38_318995</name>
</gene>
<dbReference type="EMBL" id="JANAVB010010600">
    <property type="protein sequence ID" value="KAJ6838748.1"/>
    <property type="molecule type" value="Genomic_DNA"/>
</dbReference>
<proteinExistence type="predicted"/>
<protein>
    <submittedName>
        <fullName evidence="1">Uncharacterized protein</fullName>
    </submittedName>
</protein>
<sequence length="71" mass="8603">MNWLVLDSRIFRELFLWCWNYFGGYFGGLFWLEMGFPWFGTFCRYLLERFPVLGLSRNRGSAAQIFTKIIF</sequence>
<evidence type="ECO:0000313" key="1">
    <source>
        <dbReference type="EMBL" id="KAJ6838748.1"/>
    </source>
</evidence>
<comment type="caution">
    <text evidence="1">The sequence shown here is derived from an EMBL/GenBank/DDBJ whole genome shotgun (WGS) entry which is preliminary data.</text>
</comment>
<accession>A0AAX6HDK6</accession>
<keyword evidence="2" id="KW-1185">Reference proteome</keyword>
<evidence type="ECO:0000313" key="2">
    <source>
        <dbReference type="Proteomes" id="UP001140949"/>
    </source>
</evidence>
<dbReference type="Proteomes" id="UP001140949">
    <property type="component" value="Unassembled WGS sequence"/>
</dbReference>
<reference evidence="1" key="1">
    <citation type="journal article" date="2023" name="GigaByte">
        <title>Genome assembly of the bearded iris, Iris pallida Lam.</title>
        <authorList>
            <person name="Bruccoleri R.E."/>
            <person name="Oakeley E.J."/>
            <person name="Faust A.M.E."/>
            <person name="Altorfer M."/>
            <person name="Dessus-Babus S."/>
            <person name="Burckhardt D."/>
            <person name="Oertli M."/>
            <person name="Naumann U."/>
            <person name="Petersen F."/>
            <person name="Wong J."/>
        </authorList>
    </citation>
    <scope>NUCLEOTIDE SEQUENCE</scope>
    <source>
        <strain evidence="1">GSM-AAB239-AS_SAM_17_03QT</strain>
    </source>
</reference>
<reference evidence="1" key="2">
    <citation type="submission" date="2023-04" db="EMBL/GenBank/DDBJ databases">
        <authorList>
            <person name="Bruccoleri R.E."/>
            <person name="Oakeley E.J."/>
            <person name="Faust A.-M."/>
            <person name="Dessus-Babus S."/>
            <person name="Altorfer M."/>
            <person name="Burckhardt D."/>
            <person name="Oertli M."/>
            <person name="Naumann U."/>
            <person name="Petersen F."/>
            <person name="Wong J."/>
        </authorList>
    </citation>
    <scope>NUCLEOTIDE SEQUENCE</scope>
    <source>
        <strain evidence="1">GSM-AAB239-AS_SAM_17_03QT</strain>
        <tissue evidence="1">Leaf</tissue>
    </source>
</reference>